<dbReference type="GO" id="GO:0005576">
    <property type="term" value="C:extracellular region"/>
    <property type="evidence" value="ECO:0007669"/>
    <property type="project" value="UniProtKB-SubCell"/>
</dbReference>
<dbReference type="AlphaFoldDB" id="C5M136"/>
<name>C5M136_PERM5</name>
<organism evidence="11">
    <name type="scientific">Perkinsus marinus (strain ATCC 50983 / TXsc)</name>
    <dbReference type="NCBI Taxonomy" id="423536"/>
    <lineage>
        <taxon>Eukaryota</taxon>
        <taxon>Sar</taxon>
        <taxon>Alveolata</taxon>
        <taxon>Perkinsozoa</taxon>
        <taxon>Perkinsea</taxon>
        <taxon>Perkinsida</taxon>
        <taxon>Perkinsidae</taxon>
        <taxon>Perkinsus</taxon>
    </lineage>
</organism>
<accession>C5M136</accession>
<evidence type="ECO:0000256" key="6">
    <source>
        <dbReference type="ARBA" id="ARBA00022801"/>
    </source>
</evidence>
<evidence type="ECO:0000256" key="4">
    <source>
        <dbReference type="ARBA" id="ARBA00022651"/>
    </source>
</evidence>
<dbReference type="SUPFAM" id="SSF53474">
    <property type="entry name" value="alpha/beta-Hydrolases"/>
    <property type="match status" value="1"/>
</dbReference>
<dbReference type="PANTHER" id="PTHR38050:SF1">
    <property type="entry name" value="FERULOYL ESTERASE C"/>
    <property type="match status" value="1"/>
</dbReference>
<keyword evidence="5" id="KW-0732">Signal</keyword>
<dbReference type="OrthoDB" id="424610at2759"/>
<dbReference type="EMBL" id="GG687290">
    <property type="protein sequence ID" value="EEQ97266.1"/>
    <property type="molecule type" value="Genomic_DNA"/>
</dbReference>
<keyword evidence="8" id="KW-0624">Polysaccharide degradation</keyword>
<comment type="subcellular location">
    <subcellularLocation>
        <location evidence="1">Secreted</location>
    </subcellularLocation>
</comment>
<gene>
    <name evidence="10" type="ORF">Pmar_PMAR024707</name>
</gene>
<dbReference type="GeneID" id="9054414"/>
<keyword evidence="7" id="KW-0119">Carbohydrate metabolism</keyword>
<dbReference type="GO" id="GO:0045493">
    <property type="term" value="P:xylan catabolic process"/>
    <property type="evidence" value="ECO:0007669"/>
    <property type="project" value="UniProtKB-KW"/>
</dbReference>
<dbReference type="Gene3D" id="3.40.50.1820">
    <property type="entry name" value="alpha/beta hydrolase"/>
    <property type="match status" value="1"/>
</dbReference>
<dbReference type="GO" id="GO:0030600">
    <property type="term" value="F:feruloyl esterase activity"/>
    <property type="evidence" value="ECO:0007669"/>
    <property type="project" value="InterPro"/>
</dbReference>
<comment type="similarity">
    <text evidence="2">Belongs to the faeC family.</text>
</comment>
<sequence length="371" mass="40736">MTTPAVTESRNVVNNVLGGVEEYRNLTHQNVTRSYYVYTPNTTTSTILFNIHGLGDSCHNFRQASGLVYLADENGLVVVTPCGLPNRYYFNSFNAGICCQTNKQVDDFGLMKAILSEVNPSNALPVYSAGFSNGGMMSEGLLCLNIVTRAVSVSGVEVLEPGSAEGIKTCTSNFTEQEARMSNVHGTADFLVPYGGNRLLGYPPIEDDMKAWSSRLGCSINYTKVRTDEEYDFLEYTGCQHAGSRVLLVRHNGGGHKWHGSGHFDTPQFVVNFLLGRTETASQDTEDELEYVVERSGGIAAPADRIDLTNSEIDGTKAYLGVKEKRPKVVGFYLAADRENTFAMKLYNSIGFEGLTGKSAFFRYIYPTADQ</sequence>
<evidence type="ECO:0000313" key="10">
    <source>
        <dbReference type="EMBL" id="EEQ97266.1"/>
    </source>
</evidence>
<keyword evidence="6" id="KW-0378">Hydrolase</keyword>
<keyword evidence="11" id="KW-1185">Reference proteome</keyword>
<evidence type="ECO:0008006" key="12">
    <source>
        <dbReference type="Google" id="ProtNLM"/>
    </source>
</evidence>
<dbReference type="RefSeq" id="XP_002764549.1">
    <property type="nucleotide sequence ID" value="XM_002764503.1"/>
</dbReference>
<evidence type="ECO:0000256" key="2">
    <source>
        <dbReference type="ARBA" id="ARBA00010278"/>
    </source>
</evidence>
<dbReference type="InterPro" id="IPR043595">
    <property type="entry name" value="FaeB/C/D"/>
</dbReference>
<evidence type="ECO:0000256" key="5">
    <source>
        <dbReference type="ARBA" id="ARBA00022729"/>
    </source>
</evidence>
<keyword evidence="4" id="KW-0858">Xylan degradation</keyword>
<evidence type="ECO:0000256" key="7">
    <source>
        <dbReference type="ARBA" id="ARBA00023277"/>
    </source>
</evidence>
<evidence type="ECO:0000256" key="8">
    <source>
        <dbReference type="ARBA" id="ARBA00023326"/>
    </source>
</evidence>
<dbReference type="InParanoid" id="C5M136"/>
<proteinExistence type="inferred from homology"/>
<protein>
    <recommendedName>
        <fullName evidence="12">Phospholipase/carboxylesterase/thioesterase domain-containing protein</fullName>
    </recommendedName>
</protein>
<comment type="function">
    <text evidence="9">Involved in degradation of plant cell walls. Hydrolyzes the feruloyl-arabinose ester bond in arabinoxylans, and the feruloyl-galactose ester bond in pectin. Active against paranitrophenyl-acetate, methyl ferulate and wheat arabinoxylan.</text>
</comment>
<dbReference type="Proteomes" id="UP000007800">
    <property type="component" value="Unassembled WGS sequence"/>
</dbReference>
<evidence type="ECO:0000313" key="11">
    <source>
        <dbReference type="Proteomes" id="UP000007800"/>
    </source>
</evidence>
<reference evidence="10 11" key="1">
    <citation type="submission" date="2008-07" db="EMBL/GenBank/DDBJ databases">
        <authorList>
            <person name="El-Sayed N."/>
            <person name="Caler E."/>
            <person name="Inman J."/>
            <person name="Amedeo P."/>
            <person name="Hass B."/>
            <person name="Wortman J."/>
        </authorList>
    </citation>
    <scope>NUCLEOTIDE SEQUENCE [LARGE SCALE GENOMIC DNA]</scope>
    <source>
        <strain evidence="11">ATCC 50983 / TXsc</strain>
    </source>
</reference>
<evidence type="ECO:0000256" key="1">
    <source>
        <dbReference type="ARBA" id="ARBA00004613"/>
    </source>
</evidence>
<evidence type="ECO:0000256" key="3">
    <source>
        <dbReference type="ARBA" id="ARBA00022525"/>
    </source>
</evidence>
<evidence type="ECO:0000256" key="9">
    <source>
        <dbReference type="ARBA" id="ARBA00025250"/>
    </source>
</evidence>
<dbReference type="InterPro" id="IPR029058">
    <property type="entry name" value="AB_hydrolase_fold"/>
</dbReference>
<dbReference type="PANTHER" id="PTHR38050">
    <property type="match status" value="1"/>
</dbReference>
<dbReference type="OMA" id="PPIEDDM"/>
<keyword evidence="3" id="KW-0964">Secreted</keyword>